<comment type="caution">
    <text evidence="2">The sequence shown here is derived from an EMBL/GenBank/DDBJ whole genome shotgun (WGS) entry which is preliminary data.</text>
</comment>
<organism evidence="2 3">
    <name type="scientific">Streptomyces kaniharaensis</name>
    <dbReference type="NCBI Taxonomy" id="212423"/>
    <lineage>
        <taxon>Bacteria</taxon>
        <taxon>Bacillati</taxon>
        <taxon>Actinomycetota</taxon>
        <taxon>Actinomycetes</taxon>
        <taxon>Kitasatosporales</taxon>
        <taxon>Streptomycetaceae</taxon>
        <taxon>Streptomyces</taxon>
    </lineage>
</organism>
<evidence type="ECO:0000313" key="2">
    <source>
        <dbReference type="EMBL" id="MQS17301.1"/>
    </source>
</evidence>
<accession>A0A6N7L0Y9</accession>
<reference evidence="2 3" key="1">
    <citation type="submission" date="2019-09" db="EMBL/GenBank/DDBJ databases">
        <title>Genome Sequences of Streptomyces kaniharaensis ATCC 21070.</title>
        <authorList>
            <person name="Zhu W."/>
            <person name="De Crecy-Lagard V."/>
            <person name="Richards N.G."/>
        </authorList>
    </citation>
    <scope>NUCLEOTIDE SEQUENCE [LARGE SCALE GENOMIC DNA]</scope>
    <source>
        <strain evidence="2 3">SF-557</strain>
    </source>
</reference>
<evidence type="ECO:0000313" key="3">
    <source>
        <dbReference type="Proteomes" id="UP000450000"/>
    </source>
</evidence>
<feature type="region of interest" description="Disordered" evidence="1">
    <location>
        <begin position="216"/>
        <end position="237"/>
    </location>
</feature>
<dbReference type="Proteomes" id="UP000450000">
    <property type="component" value="Unassembled WGS sequence"/>
</dbReference>
<keyword evidence="3" id="KW-1185">Reference proteome</keyword>
<sequence length="237" mass="25417">MTQKPIPPARPGAAPFAELTGISASFTPLELEGLVRTAAEAVHGDPDDLSTRQYELAARAHVLMAEEAEEQAADAGEESPAVRYTRMLALQEWLRVEAEAAAEEFTALLRVLFPHAAYVVLQVRGDDTFMVDRAVTADGTTVHNFDEPLPALPEDLARAWGKDPRCELDLDHIVGELQAAGVTFGSLPETARDLDVDDRYEYLPSIDLGTVRMTTPPIPSPAFGTPPTGPASSAAAS</sequence>
<name>A0A6N7L0Y9_9ACTN</name>
<gene>
    <name evidence="2" type="ORF">F7Q99_35265</name>
</gene>
<dbReference type="OrthoDB" id="5198723at2"/>
<evidence type="ECO:0000256" key="1">
    <source>
        <dbReference type="SAM" id="MobiDB-lite"/>
    </source>
</evidence>
<dbReference type="AlphaFoldDB" id="A0A6N7L0Y9"/>
<protein>
    <submittedName>
        <fullName evidence="2">Uncharacterized protein</fullName>
    </submittedName>
</protein>
<dbReference type="EMBL" id="WBOF01000004">
    <property type="protein sequence ID" value="MQS17301.1"/>
    <property type="molecule type" value="Genomic_DNA"/>
</dbReference>
<proteinExistence type="predicted"/>
<dbReference type="RefSeq" id="WP_153469936.1">
    <property type="nucleotide sequence ID" value="NZ_WBOF01000004.1"/>
</dbReference>